<dbReference type="Pfam" id="PF00144">
    <property type="entry name" value="Beta-lactamase"/>
    <property type="match status" value="1"/>
</dbReference>
<keyword evidence="5" id="KW-1185">Reference proteome</keyword>
<dbReference type="EMBL" id="CP090171">
    <property type="protein sequence ID" value="UJO22327.1"/>
    <property type="molecule type" value="Genomic_DNA"/>
</dbReference>
<feature type="domain" description="Beta-lactamase-like ARB-00930-like C-terminal" evidence="3">
    <location>
        <begin position="447"/>
        <end position="585"/>
    </location>
</feature>
<dbReference type="Gene3D" id="3.40.710.10">
    <property type="entry name" value="DD-peptidase/beta-lactamase superfamily"/>
    <property type="match status" value="1"/>
</dbReference>
<reference evidence="4" key="1">
    <citation type="submission" date="2021-12" db="EMBL/GenBank/DDBJ databases">
        <authorList>
            <person name="Zaccaron A."/>
            <person name="Stergiopoulos I."/>
        </authorList>
    </citation>
    <scope>NUCLEOTIDE SEQUENCE</scope>
    <source>
        <strain evidence="4">Race5_Kim</strain>
    </source>
</reference>
<dbReference type="PANTHER" id="PTHR22935">
    <property type="entry name" value="PENICILLIN-BINDING PROTEIN"/>
    <property type="match status" value="1"/>
</dbReference>
<dbReference type="InterPro" id="IPR012338">
    <property type="entry name" value="Beta-lactam/transpept-like"/>
</dbReference>
<gene>
    <name evidence="4" type="ORF">CLAFUR5_09145</name>
</gene>
<name>A0A9Q8PH55_PASFU</name>
<reference evidence="4" key="2">
    <citation type="journal article" date="2022" name="Microb. Genom.">
        <title>A chromosome-scale genome assembly of the tomato pathogen Cladosporium fulvum reveals a compartmentalized genome architecture and the presence of a dispensable chromosome.</title>
        <authorList>
            <person name="Zaccaron A.Z."/>
            <person name="Chen L.H."/>
            <person name="Samaras A."/>
            <person name="Stergiopoulos I."/>
        </authorList>
    </citation>
    <scope>NUCLEOTIDE SEQUENCE</scope>
    <source>
        <strain evidence="4">Race5_Kim</strain>
    </source>
</reference>
<dbReference type="AlphaFoldDB" id="A0A9Q8PH55"/>
<accession>A0A9Q8PH55</accession>
<evidence type="ECO:0000259" key="3">
    <source>
        <dbReference type="Pfam" id="PF26335"/>
    </source>
</evidence>
<dbReference type="OrthoDB" id="10250282at2759"/>
<dbReference type="Proteomes" id="UP000756132">
    <property type="component" value="Chromosome 9"/>
</dbReference>
<evidence type="ECO:0000313" key="4">
    <source>
        <dbReference type="EMBL" id="UJO22327.1"/>
    </source>
</evidence>
<dbReference type="InterPro" id="IPR051478">
    <property type="entry name" value="Beta-lactamase-like_AB/R"/>
</dbReference>
<dbReference type="Pfam" id="PF26335">
    <property type="entry name" value="ARB_00930_C"/>
    <property type="match status" value="1"/>
</dbReference>
<feature type="chain" id="PRO_5040279283" evidence="1">
    <location>
        <begin position="19"/>
        <end position="606"/>
    </location>
</feature>
<keyword evidence="1" id="KW-0732">Signal</keyword>
<protein>
    <submittedName>
        <fullName evidence="4">Beta-lactamase-like protein sdnR</fullName>
    </submittedName>
</protein>
<dbReference type="PANTHER" id="PTHR22935:SF97">
    <property type="entry name" value="BETA-LACTAMASE-RELATED DOMAIN-CONTAINING PROTEIN"/>
    <property type="match status" value="1"/>
</dbReference>
<dbReference type="RefSeq" id="XP_047766693.1">
    <property type="nucleotide sequence ID" value="XM_047908293.1"/>
</dbReference>
<feature type="signal peptide" evidence="1">
    <location>
        <begin position="1"/>
        <end position="18"/>
    </location>
</feature>
<dbReference type="GeneID" id="71989023"/>
<dbReference type="InterPro" id="IPR001466">
    <property type="entry name" value="Beta-lactam-related"/>
</dbReference>
<dbReference type="SUPFAM" id="SSF56601">
    <property type="entry name" value="beta-lactamase/transpeptidase-like"/>
    <property type="match status" value="1"/>
</dbReference>
<evidence type="ECO:0000256" key="1">
    <source>
        <dbReference type="SAM" id="SignalP"/>
    </source>
</evidence>
<feature type="domain" description="Beta-lactamase-related" evidence="2">
    <location>
        <begin position="94"/>
        <end position="426"/>
    </location>
</feature>
<dbReference type="InterPro" id="IPR058664">
    <property type="entry name" value="ARB_00930-like_C"/>
</dbReference>
<evidence type="ECO:0000313" key="5">
    <source>
        <dbReference type="Proteomes" id="UP000756132"/>
    </source>
</evidence>
<organism evidence="4 5">
    <name type="scientific">Passalora fulva</name>
    <name type="common">Tomato leaf mold</name>
    <name type="synonym">Cladosporium fulvum</name>
    <dbReference type="NCBI Taxonomy" id="5499"/>
    <lineage>
        <taxon>Eukaryota</taxon>
        <taxon>Fungi</taxon>
        <taxon>Dikarya</taxon>
        <taxon>Ascomycota</taxon>
        <taxon>Pezizomycotina</taxon>
        <taxon>Dothideomycetes</taxon>
        <taxon>Dothideomycetidae</taxon>
        <taxon>Mycosphaerellales</taxon>
        <taxon>Mycosphaerellaceae</taxon>
        <taxon>Fulvia</taxon>
    </lineage>
</organism>
<proteinExistence type="predicted"/>
<dbReference type="KEGG" id="ffu:CLAFUR5_09145"/>
<evidence type="ECO:0000259" key="2">
    <source>
        <dbReference type="Pfam" id="PF00144"/>
    </source>
</evidence>
<sequence length="606" mass="66972">MMLLLTALGIVCLPFVSTKVTDQSLQICPIQAHQCPAPTALASENVFLDAIKQLEDAIRANLTESPYNGTTFSLGMFSTSDDGLVYEFHHTDPGVANSHKGTTKADADSIYRLASITKILTLYLWLIKDGDRRWNDPITDFIPQLAASDDTEQDYITPDWSEITINDMAMYLAGISRDYGLNDVALTDYVTSLMPKLTSKTSVNNPANGINISASDDPKCGYLTAKEVYQKCDPKQYLQGVKTLAASFPSGYTPLYSNQDYALIGLALENLTGATLDDLFNSSLVQPLGLRETTFKQPSKITKNSVIPNGDEQVSQWNNDFGPINAAAGAFSTTNDLAAIGKSILNSTLVPKATTRRWFSVTSHLESLDQSVGRGWEIYRQKVGGHTVDLFTKAGYWGDYTSVLFLIPSYNFGFSLLTASVNETGKVKDKLSNVLTNMFLPVLEECAKNQARRNFAGHYTSSTSNTTVRIEVDEWPALKVTEYIVNDIDFMATVFGQFDASNGVDMRLVPNHLYKGKNVGFTGVYQALAPPTPTAQFYGKCPSWLDVDDFTYASVPLGHMVFEVDDDGRAERLELKAVRERLDRTRENASKLCISQRVFMDQIAMF</sequence>